<feature type="compositionally biased region" description="Low complexity" evidence="1">
    <location>
        <begin position="115"/>
        <end position="124"/>
    </location>
</feature>
<keyword evidence="3" id="KW-1185">Reference proteome</keyword>
<dbReference type="Proteomes" id="UP000551758">
    <property type="component" value="Unassembled WGS sequence"/>
</dbReference>
<dbReference type="EMBL" id="JACDTQ010003641">
    <property type="protein sequence ID" value="KAF5913382.1"/>
    <property type="molecule type" value="Genomic_DNA"/>
</dbReference>
<feature type="compositionally biased region" description="Low complexity" evidence="1">
    <location>
        <begin position="75"/>
        <end position="105"/>
    </location>
</feature>
<evidence type="ECO:0000256" key="1">
    <source>
        <dbReference type="SAM" id="MobiDB-lite"/>
    </source>
</evidence>
<dbReference type="AlphaFoldDB" id="A0A7J7EC71"/>
<reference evidence="2 3" key="1">
    <citation type="journal article" date="2020" name="Mol. Biol. Evol.">
        <title>Interspecific Gene Flow and the Evolution of Specialization in Black and White Rhinoceros.</title>
        <authorList>
            <person name="Moodley Y."/>
            <person name="Westbury M.V."/>
            <person name="Russo I.M."/>
            <person name="Gopalakrishnan S."/>
            <person name="Rakotoarivelo A."/>
            <person name="Olsen R.A."/>
            <person name="Prost S."/>
            <person name="Tunstall T."/>
            <person name="Ryder O.A."/>
            <person name="Dalen L."/>
            <person name="Bruford M.W."/>
        </authorList>
    </citation>
    <scope>NUCLEOTIDE SEQUENCE [LARGE SCALE GENOMIC DNA]</scope>
    <source>
        <strain evidence="2">SBR-YM</strain>
        <tissue evidence="2">Skin</tissue>
    </source>
</reference>
<comment type="caution">
    <text evidence="2">The sequence shown here is derived from an EMBL/GenBank/DDBJ whole genome shotgun (WGS) entry which is preliminary data.</text>
</comment>
<feature type="compositionally biased region" description="Low complexity" evidence="1">
    <location>
        <begin position="1"/>
        <end position="13"/>
    </location>
</feature>
<feature type="region of interest" description="Disordered" evidence="1">
    <location>
        <begin position="75"/>
        <end position="214"/>
    </location>
</feature>
<feature type="compositionally biased region" description="Low complexity" evidence="1">
    <location>
        <begin position="197"/>
        <end position="208"/>
    </location>
</feature>
<evidence type="ECO:0000313" key="2">
    <source>
        <dbReference type="EMBL" id="KAF5913382.1"/>
    </source>
</evidence>
<protein>
    <submittedName>
        <fullName evidence="2">Uncharacterized protein</fullName>
    </submittedName>
</protein>
<accession>A0A7J7EC71</accession>
<evidence type="ECO:0000313" key="3">
    <source>
        <dbReference type="Proteomes" id="UP000551758"/>
    </source>
</evidence>
<organism evidence="2 3">
    <name type="scientific">Diceros bicornis minor</name>
    <name type="common">South-central black rhinoceros</name>
    <dbReference type="NCBI Taxonomy" id="77932"/>
    <lineage>
        <taxon>Eukaryota</taxon>
        <taxon>Metazoa</taxon>
        <taxon>Chordata</taxon>
        <taxon>Craniata</taxon>
        <taxon>Vertebrata</taxon>
        <taxon>Euteleostomi</taxon>
        <taxon>Mammalia</taxon>
        <taxon>Eutheria</taxon>
        <taxon>Laurasiatheria</taxon>
        <taxon>Perissodactyla</taxon>
        <taxon>Rhinocerotidae</taxon>
        <taxon>Diceros</taxon>
    </lineage>
</organism>
<feature type="region of interest" description="Disordered" evidence="1">
    <location>
        <begin position="1"/>
        <end position="57"/>
    </location>
</feature>
<gene>
    <name evidence="2" type="ORF">HPG69_017000</name>
</gene>
<name>A0A7J7EC71_DICBM</name>
<proteinExistence type="predicted"/>
<feature type="compositionally biased region" description="Polar residues" evidence="1">
    <location>
        <begin position="177"/>
        <end position="186"/>
    </location>
</feature>
<sequence length="214" mass="22326">MEIPGLEQGWPEEPGLEEGRRRGGARAELSSAVTRLQHDKRLGKGRNWSPPPAAQQLYPQSAQCCAGLVPKYVSATPSSRPLPLAAPAGLGAARPAPGAGRASQRGRGGARRGTGRSLGASGSLIPGRARGSAQSTEGAARGTRLVCLTQAPGLRRADRRTDGVNRQTPSGRELGTGPSQACTQRPASDRAQRNLLRSARPSSRASAQWPPPPK</sequence>